<dbReference type="AlphaFoldDB" id="A0A1H6IFB0"/>
<dbReference type="OrthoDB" id="339874at2157"/>
<evidence type="ECO:0000313" key="3">
    <source>
        <dbReference type="Proteomes" id="UP000199215"/>
    </source>
</evidence>
<feature type="compositionally biased region" description="Basic and acidic residues" evidence="1">
    <location>
        <begin position="29"/>
        <end position="40"/>
    </location>
</feature>
<protein>
    <submittedName>
        <fullName evidence="2">Uncharacterized protein</fullName>
    </submittedName>
</protein>
<keyword evidence="3" id="KW-1185">Reference proteome</keyword>
<dbReference type="RefSeq" id="WP_177167453.1">
    <property type="nucleotide sequence ID" value="NZ_FNWU01000002.1"/>
</dbReference>
<evidence type="ECO:0000313" key="2">
    <source>
        <dbReference type="EMBL" id="SEH46546.1"/>
    </source>
</evidence>
<name>A0A1H6IFB0_9EURY</name>
<organism evidence="2 3">
    <name type="scientific">Halopenitus malekzadehii</name>
    <dbReference type="NCBI Taxonomy" id="1267564"/>
    <lineage>
        <taxon>Archaea</taxon>
        <taxon>Methanobacteriati</taxon>
        <taxon>Methanobacteriota</taxon>
        <taxon>Stenosarchaea group</taxon>
        <taxon>Halobacteria</taxon>
        <taxon>Halobacteriales</taxon>
        <taxon>Haloferacaceae</taxon>
        <taxon>Halopenitus</taxon>
    </lineage>
</organism>
<dbReference type="EMBL" id="FNWU01000002">
    <property type="protein sequence ID" value="SEH46546.1"/>
    <property type="molecule type" value="Genomic_DNA"/>
</dbReference>
<feature type="compositionally biased region" description="Acidic residues" evidence="1">
    <location>
        <begin position="1"/>
        <end position="12"/>
    </location>
</feature>
<gene>
    <name evidence="2" type="ORF">SAMN05192561_102171</name>
</gene>
<accession>A0A1H6IFB0</accession>
<reference evidence="2 3" key="1">
    <citation type="submission" date="2016-10" db="EMBL/GenBank/DDBJ databases">
        <authorList>
            <person name="de Groot N.N."/>
        </authorList>
    </citation>
    <scope>NUCLEOTIDE SEQUENCE [LARGE SCALE GENOMIC DNA]</scope>
    <source>
        <strain evidence="2 3">IBRC-M10418</strain>
    </source>
</reference>
<feature type="compositionally biased region" description="Basic and acidic residues" evidence="1">
    <location>
        <begin position="48"/>
        <end position="57"/>
    </location>
</feature>
<feature type="region of interest" description="Disordered" evidence="1">
    <location>
        <begin position="1"/>
        <end position="57"/>
    </location>
</feature>
<sequence>MVDPDSEEDPHEEADHLRDVPVDAGCTEIWDHLSGTREKASGSNADSDPDREPVDVD</sequence>
<proteinExistence type="predicted"/>
<evidence type="ECO:0000256" key="1">
    <source>
        <dbReference type="SAM" id="MobiDB-lite"/>
    </source>
</evidence>
<dbReference type="Proteomes" id="UP000199215">
    <property type="component" value="Unassembled WGS sequence"/>
</dbReference>